<dbReference type="EMBL" id="KN822030">
    <property type="protein sequence ID" value="KIM64088.1"/>
    <property type="molecule type" value="Genomic_DNA"/>
</dbReference>
<feature type="region of interest" description="Disordered" evidence="1">
    <location>
        <begin position="1"/>
        <end position="35"/>
    </location>
</feature>
<keyword evidence="3" id="KW-1185">Reference proteome</keyword>
<protein>
    <submittedName>
        <fullName evidence="2">Uncharacterized protein</fullName>
    </submittedName>
</protein>
<gene>
    <name evidence="2" type="ORF">SCLCIDRAFT_23714</name>
</gene>
<accession>A0A0C2ZRD0</accession>
<dbReference type="HOGENOM" id="CLU_3125891_0_0_1"/>
<dbReference type="AlphaFoldDB" id="A0A0C2ZRD0"/>
<evidence type="ECO:0000313" key="3">
    <source>
        <dbReference type="Proteomes" id="UP000053989"/>
    </source>
</evidence>
<reference evidence="3" key="2">
    <citation type="submission" date="2015-01" db="EMBL/GenBank/DDBJ databases">
        <title>Evolutionary Origins and Diversification of the Mycorrhizal Mutualists.</title>
        <authorList>
            <consortium name="DOE Joint Genome Institute"/>
            <consortium name="Mycorrhizal Genomics Consortium"/>
            <person name="Kohler A."/>
            <person name="Kuo A."/>
            <person name="Nagy L.G."/>
            <person name="Floudas D."/>
            <person name="Copeland A."/>
            <person name="Barry K.W."/>
            <person name="Cichocki N."/>
            <person name="Veneault-Fourrey C."/>
            <person name="LaButti K."/>
            <person name="Lindquist E.A."/>
            <person name="Lipzen A."/>
            <person name="Lundell T."/>
            <person name="Morin E."/>
            <person name="Murat C."/>
            <person name="Riley R."/>
            <person name="Ohm R."/>
            <person name="Sun H."/>
            <person name="Tunlid A."/>
            <person name="Henrissat B."/>
            <person name="Grigoriev I.V."/>
            <person name="Hibbett D.S."/>
            <person name="Martin F."/>
        </authorList>
    </citation>
    <scope>NUCLEOTIDE SEQUENCE [LARGE SCALE GENOMIC DNA]</scope>
    <source>
        <strain evidence="3">Foug A</strain>
    </source>
</reference>
<sequence>MSLMPASPNNSDDDVSMSSRPVLPGDDGNNLSHIPQPIAQAIGSLNHLID</sequence>
<dbReference type="Proteomes" id="UP000053989">
    <property type="component" value="Unassembled WGS sequence"/>
</dbReference>
<evidence type="ECO:0000313" key="2">
    <source>
        <dbReference type="EMBL" id="KIM64088.1"/>
    </source>
</evidence>
<name>A0A0C2ZRD0_9AGAM</name>
<dbReference type="InParanoid" id="A0A0C2ZRD0"/>
<reference evidence="2 3" key="1">
    <citation type="submission" date="2014-04" db="EMBL/GenBank/DDBJ databases">
        <authorList>
            <consortium name="DOE Joint Genome Institute"/>
            <person name="Kuo A."/>
            <person name="Kohler A."/>
            <person name="Nagy L.G."/>
            <person name="Floudas D."/>
            <person name="Copeland A."/>
            <person name="Barry K.W."/>
            <person name="Cichocki N."/>
            <person name="Veneault-Fourrey C."/>
            <person name="LaButti K."/>
            <person name="Lindquist E.A."/>
            <person name="Lipzen A."/>
            <person name="Lundell T."/>
            <person name="Morin E."/>
            <person name="Murat C."/>
            <person name="Sun H."/>
            <person name="Tunlid A."/>
            <person name="Henrissat B."/>
            <person name="Grigoriev I.V."/>
            <person name="Hibbett D.S."/>
            <person name="Martin F."/>
            <person name="Nordberg H.P."/>
            <person name="Cantor M.N."/>
            <person name="Hua S.X."/>
        </authorList>
    </citation>
    <scope>NUCLEOTIDE SEQUENCE [LARGE SCALE GENOMIC DNA]</scope>
    <source>
        <strain evidence="2 3">Foug A</strain>
    </source>
</reference>
<evidence type="ECO:0000256" key="1">
    <source>
        <dbReference type="SAM" id="MobiDB-lite"/>
    </source>
</evidence>
<proteinExistence type="predicted"/>
<organism evidence="2 3">
    <name type="scientific">Scleroderma citrinum Foug A</name>
    <dbReference type="NCBI Taxonomy" id="1036808"/>
    <lineage>
        <taxon>Eukaryota</taxon>
        <taxon>Fungi</taxon>
        <taxon>Dikarya</taxon>
        <taxon>Basidiomycota</taxon>
        <taxon>Agaricomycotina</taxon>
        <taxon>Agaricomycetes</taxon>
        <taxon>Agaricomycetidae</taxon>
        <taxon>Boletales</taxon>
        <taxon>Sclerodermatineae</taxon>
        <taxon>Sclerodermataceae</taxon>
        <taxon>Scleroderma</taxon>
    </lineage>
</organism>